<accession>A0A061I5C4</accession>
<dbReference type="EMBL" id="KE675866">
    <property type="protein sequence ID" value="ERE74676.1"/>
    <property type="molecule type" value="Genomic_DNA"/>
</dbReference>
<dbReference type="AlphaFoldDB" id="A0A061I5C4"/>
<protein>
    <submittedName>
        <fullName evidence="1">Uncharacterized protein</fullName>
    </submittedName>
</protein>
<sequence length="162" mass="18380">MTQDGSHFNHCTSHLSLTDEKKEKLLQMSTFHIMNKEKKKGPTYKITEPNKPSKMFAFNFTWFDIEERGTEDQEEMLTQQPLAVSKESCPASGQTQGHKMHVILDSVAISSGVGFSECFAYTCLCSTRMEKSVSDALELEIEKAVSHHVDTENQTWVPWKSS</sequence>
<reference evidence="2" key="1">
    <citation type="journal article" date="2013" name="Nat. Biotechnol.">
        <title>Chinese hamster genome sequenced from sorted chromosomes.</title>
        <authorList>
            <person name="Brinkrolf K."/>
            <person name="Rupp O."/>
            <person name="Laux H."/>
            <person name="Kollin F."/>
            <person name="Ernst W."/>
            <person name="Linke B."/>
            <person name="Kofler R."/>
            <person name="Romand S."/>
            <person name="Hesse F."/>
            <person name="Budach W.E."/>
            <person name="Galosy S."/>
            <person name="Muller D."/>
            <person name="Noll T."/>
            <person name="Wienberg J."/>
            <person name="Jostock T."/>
            <person name="Leonard M."/>
            <person name="Grillari J."/>
            <person name="Tauch A."/>
            <person name="Goesmann A."/>
            <person name="Helk B."/>
            <person name="Mott J.E."/>
            <person name="Puhler A."/>
            <person name="Borth N."/>
        </authorList>
    </citation>
    <scope>NUCLEOTIDE SEQUENCE [LARGE SCALE GENOMIC DNA]</scope>
    <source>
        <strain evidence="2">17A/GY</strain>
    </source>
</reference>
<evidence type="ECO:0000313" key="1">
    <source>
        <dbReference type="EMBL" id="ERE74676.1"/>
    </source>
</evidence>
<gene>
    <name evidence="1" type="ORF">H671_4g13257</name>
</gene>
<dbReference type="Proteomes" id="UP000030759">
    <property type="component" value="Unassembled WGS sequence"/>
</dbReference>
<organism evidence="1 2">
    <name type="scientific">Cricetulus griseus</name>
    <name type="common">Chinese hamster</name>
    <name type="synonym">Cricetulus barabensis griseus</name>
    <dbReference type="NCBI Taxonomy" id="10029"/>
    <lineage>
        <taxon>Eukaryota</taxon>
        <taxon>Metazoa</taxon>
        <taxon>Chordata</taxon>
        <taxon>Craniata</taxon>
        <taxon>Vertebrata</taxon>
        <taxon>Euteleostomi</taxon>
        <taxon>Mammalia</taxon>
        <taxon>Eutheria</taxon>
        <taxon>Euarchontoglires</taxon>
        <taxon>Glires</taxon>
        <taxon>Rodentia</taxon>
        <taxon>Myomorpha</taxon>
        <taxon>Muroidea</taxon>
        <taxon>Cricetidae</taxon>
        <taxon>Cricetinae</taxon>
        <taxon>Cricetulus</taxon>
    </lineage>
</organism>
<evidence type="ECO:0000313" key="2">
    <source>
        <dbReference type="Proteomes" id="UP000030759"/>
    </source>
</evidence>
<proteinExistence type="predicted"/>
<name>A0A061I5C4_CRIGR</name>